<feature type="binding site" evidence="10">
    <location>
        <position position="243"/>
    </location>
    <ligand>
        <name>glycerol</name>
        <dbReference type="ChEBI" id="CHEBI:17754"/>
    </ligand>
</feature>
<feature type="binding site" evidence="10">
    <location>
        <position position="409"/>
    </location>
    <ligand>
        <name>ATP</name>
        <dbReference type="ChEBI" id="CHEBI:30616"/>
    </ligand>
</feature>
<evidence type="ECO:0000259" key="12">
    <source>
        <dbReference type="Pfam" id="PF00370"/>
    </source>
</evidence>
<evidence type="ECO:0000256" key="5">
    <source>
        <dbReference type="ARBA" id="ARBA00022777"/>
    </source>
</evidence>
<dbReference type="NCBIfam" id="TIGR01311">
    <property type="entry name" value="glycerol_kin"/>
    <property type="match status" value="1"/>
</dbReference>
<dbReference type="UniPathway" id="UPA00618">
    <property type="reaction ID" value="UER00672"/>
</dbReference>
<feature type="binding site" evidence="10">
    <location>
        <position position="11"/>
    </location>
    <ligand>
        <name>ATP</name>
        <dbReference type="ChEBI" id="CHEBI:30616"/>
    </ligand>
</feature>
<feature type="domain" description="Carbohydrate kinase FGGY N-terminal" evidence="12">
    <location>
        <begin position="3"/>
        <end position="248"/>
    </location>
</feature>
<feature type="binding site" evidence="10">
    <location>
        <position position="81"/>
    </location>
    <ligand>
        <name>sn-glycerol 3-phosphate</name>
        <dbReference type="ChEBI" id="CHEBI:57597"/>
    </ligand>
</feature>
<feature type="binding site" evidence="10">
    <location>
        <position position="10"/>
    </location>
    <ligand>
        <name>sn-glycerol 3-phosphate</name>
        <dbReference type="ChEBI" id="CHEBI:57597"/>
    </ligand>
</feature>
<dbReference type="Pfam" id="PF02782">
    <property type="entry name" value="FGGY_C"/>
    <property type="match status" value="1"/>
</dbReference>
<keyword evidence="3 10" id="KW-0808">Transferase</keyword>
<name>A0A1S1RLN4_9ACTN</name>
<feature type="domain" description="Carbohydrate kinase FGGY C-terminal" evidence="13">
    <location>
        <begin position="259"/>
        <end position="448"/>
    </location>
</feature>
<feature type="binding site" evidence="10">
    <location>
        <position position="312"/>
    </location>
    <ligand>
        <name>ATP</name>
        <dbReference type="ChEBI" id="CHEBI:30616"/>
    </ligand>
</feature>
<dbReference type="EMBL" id="MBLM01000002">
    <property type="protein sequence ID" value="OHV46305.1"/>
    <property type="molecule type" value="Genomic_DNA"/>
</dbReference>
<feature type="binding site" evidence="10">
    <location>
        <position position="242"/>
    </location>
    <ligand>
        <name>glycerol</name>
        <dbReference type="ChEBI" id="CHEBI:17754"/>
    </ligand>
</feature>
<evidence type="ECO:0000256" key="7">
    <source>
        <dbReference type="ARBA" id="ARBA00022840"/>
    </source>
</evidence>
<accession>A0A1S1RLN4</accession>
<evidence type="ECO:0000256" key="3">
    <source>
        <dbReference type="ARBA" id="ARBA00022679"/>
    </source>
</evidence>
<dbReference type="PANTHER" id="PTHR10196">
    <property type="entry name" value="SUGAR KINASE"/>
    <property type="match status" value="1"/>
</dbReference>
<evidence type="ECO:0000256" key="4">
    <source>
        <dbReference type="ARBA" id="ARBA00022741"/>
    </source>
</evidence>
<comment type="function">
    <text evidence="9 10">Key enzyme in the regulation of glycerol uptake and metabolism. Catalyzes the phosphorylation of glycerol to yield sn-glycerol 3-phosphate.</text>
</comment>
<comment type="similarity">
    <text evidence="2 10 11">Belongs to the FGGY kinase family.</text>
</comment>
<dbReference type="InterPro" id="IPR000577">
    <property type="entry name" value="Carb_kinase_FGGY"/>
</dbReference>
<evidence type="ECO:0000313" key="15">
    <source>
        <dbReference type="Proteomes" id="UP000179627"/>
    </source>
</evidence>
<feature type="binding site" evidence="10">
    <location>
        <position position="80"/>
    </location>
    <ligand>
        <name>glycerol</name>
        <dbReference type="ChEBI" id="CHEBI:17754"/>
    </ligand>
</feature>
<feature type="binding site" evidence="10">
    <location>
        <position position="264"/>
    </location>
    <ligand>
        <name>ADP</name>
        <dbReference type="ChEBI" id="CHEBI:456216"/>
    </ligand>
</feature>
<evidence type="ECO:0000256" key="9">
    <source>
        <dbReference type="ARBA" id="ARBA00054633"/>
    </source>
</evidence>
<evidence type="ECO:0000256" key="8">
    <source>
        <dbReference type="ARBA" id="ARBA00052101"/>
    </source>
</evidence>
<feature type="binding site" evidence="10">
    <location>
        <position position="308"/>
    </location>
    <ligand>
        <name>ATP</name>
        <dbReference type="ChEBI" id="CHEBI:30616"/>
    </ligand>
</feature>
<dbReference type="PIRSF" id="PIRSF000538">
    <property type="entry name" value="GlpK"/>
    <property type="match status" value="1"/>
</dbReference>
<dbReference type="FunFam" id="3.30.420.40:FF:000008">
    <property type="entry name" value="Glycerol kinase"/>
    <property type="match status" value="1"/>
</dbReference>
<dbReference type="SUPFAM" id="SSF53067">
    <property type="entry name" value="Actin-like ATPase domain"/>
    <property type="match status" value="2"/>
</dbReference>
<dbReference type="EC" id="2.7.1.30" evidence="10"/>
<proteinExistence type="inferred from homology"/>
<dbReference type="RefSeq" id="WP_071081851.1">
    <property type="nucleotide sequence ID" value="NZ_MBLM01000002.1"/>
</dbReference>
<comment type="caution">
    <text evidence="10">Lacks conserved residue(s) required for the propagation of feature annotation.</text>
</comment>
<comment type="activity regulation">
    <text evidence="10">Inhibited by fructose 1,6-bisphosphate (FBP).</text>
</comment>
<sequence>MLVAAVDQGTSGTTVCLLDAEATVVGRGYRAVETSFPRPGWVEQDPEDLLASVVGAVADALADAGRRPADLAALGITNQRETTVLWERRTGRPLYPAIVWQDRRTAAACERLAAAGHAALVQERTGLVLDPYFSGTKAAWVLDHVPGARQAAEAGRVAFGTVDSWLVWRLTGGRVHLTDVTNASRTMLFDLASGTWSEEMLELLGLPAEPLPEIVPSSRVYAHTDPGSFLGVGVPIAAVVGDQQAALFAQACFAPGQAKNTYGTGSFVLVNTGTAPPAPQTSLLRTVAFGLDGEPLTYALEGAILSTGSAVQWLRDGLGVISDSAQTAELAGSLAGNDGVYFVPALAGLGAPHWDPRARGMIIGLTRATSPAHLARAVLEAIAYQTRDVVEEMAAGAGVTVTELRADGGAARNPWLMQFQADILGVEVDVPENTETTALGSGYLAGLATGLYSGRAELDALRRTARRYRPSLGADQREDLYGRWLRAVERSRDWDRD</sequence>
<evidence type="ECO:0000256" key="1">
    <source>
        <dbReference type="ARBA" id="ARBA00005190"/>
    </source>
</evidence>
<dbReference type="Proteomes" id="UP000179627">
    <property type="component" value="Unassembled WGS sequence"/>
</dbReference>
<feature type="binding site" evidence="10">
    <location>
        <position position="242"/>
    </location>
    <ligand>
        <name>sn-glycerol 3-phosphate</name>
        <dbReference type="ChEBI" id="CHEBI:57597"/>
    </ligand>
</feature>
<dbReference type="InterPro" id="IPR018483">
    <property type="entry name" value="Carb_kinase_FGGY_CS"/>
</dbReference>
<evidence type="ECO:0000256" key="2">
    <source>
        <dbReference type="ARBA" id="ARBA00009156"/>
    </source>
</evidence>
<feature type="binding site" evidence="10">
    <location>
        <position position="81"/>
    </location>
    <ligand>
        <name>glycerol</name>
        <dbReference type="ChEBI" id="CHEBI:17754"/>
    </ligand>
</feature>
<comment type="caution">
    <text evidence="14">The sequence shown here is derived from an EMBL/GenBank/DDBJ whole genome shotgun (WGS) entry which is preliminary data.</text>
</comment>
<dbReference type="PROSITE" id="PS00445">
    <property type="entry name" value="FGGY_KINASES_2"/>
    <property type="match status" value="1"/>
</dbReference>
<feature type="binding site" evidence="10">
    <location>
        <position position="132"/>
    </location>
    <ligand>
        <name>glycerol</name>
        <dbReference type="ChEBI" id="CHEBI:17754"/>
    </ligand>
</feature>
<dbReference type="FunFam" id="3.30.420.40:FF:000007">
    <property type="entry name" value="Glycerol kinase"/>
    <property type="match status" value="1"/>
</dbReference>
<keyword evidence="5 10" id="KW-0418">Kinase</keyword>
<dbReference type="HAMAP" id="MF_00186">
    <property type="entry name" value="Glycerol_kin"/>
    <property type="match status" value="1"/>
</dbReference>
<dbReference type="InterPro" id="IPR005999">
    <property type="entry name" value="Glycerol_kin"/>
</dbReference>
<dbReference type="OrthoDB" id="9805576at2"/>
<evidence type="ECO:0000313" key="14">
    <source>
        <dbReference type="EMBL" id="OHV46305.1"/>
    </source>
</evidence>
<feature type="binding site" evidence="10">
    <location>
        <position position="264"/>
    </location>
    <ligand>
        <name>ATP</name>
        <dbReference type="ChEBI" id="CHEBI:30616"/>
    </ligand>
</feature>
<dbReference type="PANTHER" id="PTHR10196:SF69">
    <property type="entry name" value="GLYCEROL KINASE"/>
    <property type="match status" value="1"/>
</dbReference>
<evidence type="ECO:0000256" key="11">
    <source>
        <dbReference type="RuleBase" id="RU003733"/>
    </source>
</evidence>
<dbReference type="GO" id="GO:0005829">
    <property type="term" value="C:cytosol"/>
    <property type="evidence" value="ECO:0007669"/>
    <property type="project" value="TreeGrafter"/>
</dbReference>
<evidence type="ECO:0000256" key="6">
    <source>
        <dbReference type="ARBA" id="ARBA00022798"/>
    </source>
</evidence>
<dbReference type="InterPro" id="IPR043129">
    <property type="entry name" value="ATPase_NBD"/>
</dbReference>
<keyword evidence="15" id="KW-1185">Reference proteome</keyword>
<dbReference type="GO" id="GO:0005524">
    <property type="term" value="F:ATP binding"/>
    <property type="evidence" value="ECO:0007669"/>
    <property type="project" value="UniProtKB-UniRule"/>
</dbReference>
<comment type="pathway">
    <text evidence="1 10">Polyol metabolism; glycerol degradation via glycerol kinase pathway; sn-glycerol 3-phosphate from glycerol: step 1/1.</text>
</comment>
<dbReference type="InterPro" id="IPR018484">
    <property type="entry name" value="FGGY_N"/>
</dbReference>
<feature type="binding site" evidence="10">
    <location>
        <position position="132"/>
    </location>
    <ligand>
        <name>sn-glycerol 3-phosphate</name>
        <dbReference type="ChEBI" id="CHEBI:57597"/>
    </ligand>
</feature>
<evidence type="ECO:0000256" key="10">
    <source>
        <dbReference type="HAMAP-Rule" id="MF_00186"/>
    </source>
</evidence>
<dbReference type="GO" id="GO:0004370">
    <property type="term" value="F:glycerol kinase activity"/>
    <property type="evidence" value="ECO:0007669"/>
    <property type="project" value="UniProtKB-UniRule"/>
</dbReference>
<dbReference type="GO" id="GO:0019563">
    <property type="term" value="P:glycerol catabolic process"/>
    <property type="evidence" value="ECO:0007669"/>
    <property type="project" value="UniProtKB-UniRule"/>
</dbReference>
<feature type="binding site" evidence="10">
    <location>
        <position position="10"/>
    </location>
    <ligand>
        <name>ATP</name>
        <dbReference type="ChEBI" id="CHEBI:30616"/>
    </ligand>
</feature>
<dbReference type="InterPro" id="IPR018485">
    <property type="entry name" value="FGGY_C"/>
</dbReference>
<feature type="binding site" evidence="10">
    <location>
        <position position="10"/>
    </location>
    <ligand>
        <name>ADP</name>
        <dbReference type="ChEBI" id="CHEBI:456216"/>
    </ligand>
</feature>
<keyword evidence="7 10" id="KW-0067">ATP-binding</keyword>
<dbReference type="AlphaFoldDB" id="A0A1S1RLN4"/>
<reference evidence="15" key="1">
    <citation type="submission" date="2016-07" db="EMBL/GenBank/DDBJ databases">
        <title>Sequence Frankia sp. strain CcI1.17.</title>
        <authorList>
            <person name="Ghodhbane-Gtari F."/>
            <person name="Swanson E."/>
            <person name="Gueddou A."/>
            <person name="Morris K."/>
            <person name="Hezbri K."/>
            <person name="Ktari A."/>
            <person name="Nouioui I."/>
            <person name="Abebe-Akele F."/>
            <person name="Simpson S."/>
            <person name="Thomas K."/>
            <person name="Gtari M."/>
            <person name="Tisa L.S."/>
            <person name="Hurst S."/>
        </authorList>
    </citation>
    <scope>NUCLEOTIDE SEQUENCE [LARGE SCALE GENOMIC DNA]</scope>
    <source>
        <strain evidence="15">Cc1.17</strain>
    </source>
</reference>
<comment type="catalytic activity">
    <reaction evidence="8 10">
        <text>glycerol + ATP = sn-glycerol 3-phosphate + ADP + H(+)</text>
        <dbReference type="Rhea" id="RHEA:21644"/>
        <dbReference type="ChEBI" id="CHEBI:15378"/>
        <dbReference type="ChEBI" id="CHEBI:17754"/>
        <dbReference type="ChEBI" id="CHEBI:30616"/>
        <dbReference type="ChEBI" id="CHEBI:57597"/>
        <dbReference type="ChEBI" id="CHEBI:456216"/>
        <dbReference type="EC" id="2.7.1.30"/>
    </reaction>
</comment>
<dbReference type="GO" id="GO:0006072">
    <property type="term" value="P:glycerol-3-phosphate metabolic process"/>
    <property type="evidence" value="ECO:0007669"/>
    <property type="project" value="InterPro"/>
</dbReference>
<keyword evidence="4 10" id="KW-0547">Nucleotide-binding</keyword>
<dbReference type="CDD" id="cd07786">
    <property type="entry name" value="FGGY_EcGK_like"/>
    <property type="match status" value="1"/>
</dbReference>
<gene>
    <name evidence="10" type="primary">glpK</name>
    <name evidence="14" type="ORF">CC117_01265</name>
</gene>
<feature type="binding site" evidence="10">
    <location>
        <position position="308"/>
    </location>
    <ligand>
        <name>ADP</name>
        <dbReference type="ChEBI" id="CHEBI:456216"/>
    </ligand>
</feature>
<evidence type="ECO:0000259" key="13">
    <source>
        <dbReference type="Pfam" id="PF02782"/>
    </source>
</evidence>
<dbReference type="Pfam" id="PF00370">
    <property type="entry name" value="FGGY_N"/>
    <property type="match status" value="1"/>
</dbReference>
<dbReference type="Gene3D" id="3.30.420.40">
    <property type="match status" value="2"/>
</dbReference>
<organism evidence="14 15">
    <name type="scientific">Parafrankia colletiae</name>
    <dbReference type="NCBI Taxonomy" id="573497"/>
    <lineage>
        <taxon>Bacteria</taxon>
        <taxon>Bacillati</taxon>
        <taxon>Actinomycetota</taxon>
        <taxon>Actinomycetes</taxon>
        <taxon>Frankiales</taxon>
        <taxon>Frankiaceae</taxon>
        <taxon>Parafrankia</taxon>
    </lineage>
</organism>
<feature type="binding site" evidence="10">
    <location>
        <position position="409"/>
    </location>
    <ligand>
        <name>ADP</name>
        <dbReference type="ChEBI" id="CHEBI:456216"/>
    </ligand>
</feature>
<feature type="binding site" evidence="10">
    <location>
        <position position="80"/>
    </location>
    <ligand>
        <name>sn-glycerol 3-phosphate</name>
        <dbReference type="ChEBI" id="CHEBI:57597"/>
    </ligand>
</feature>
<keyword evidence="6 10" id="KW-0319">Glycerol metabolism</keyword>
<feature type="binding site" evidence="10">
    <location>
        <position position="413"/>
    </location>
    <ligand>
        <name>ADP</name>
        <dbReference type="ChEBI" id="CHEBI:456216"/>
    </ligand>
</feature>
<dbReference type="NCBIfam" id="NF000756">
    <property type="entry name" value="PRK00047.1"/>
    <property type="match status" value="1"/>
</dbReference>
<protein>
    <recommendedName>
        <fullName evidence="10">Glycerol kinase</fullName>
        <ecNumber evidence="10">2.7.1.30</ecNumber>
    </recommendedName>
    <alternativeName>
        <fullName evidence="10">ATP:glycerol 3-phosphotransferase</fullName>
    </alternativeName>
    <alternativeName>
        <fullName evidence="10">Glycerokinase</fullName>
        <shortName evidence="10">GK</shortName>
    </alternativeName>
</protein>